<dbReference type="Proteomes" id="UP000694380">
    <property type="component" value="Unplaced"/>
</dbReference>
<dbReference type="GO" id="GO:0002764">
    <property type="term" value="P:immune response-regulating signaling pathway"/>
    <property type="evidence" value="ECO:0007669"/>
    <property type="project" value="TreeGrafter"/>
</dbReference>
<organism evidence="5 6">
    <name type="scientific">Chrysemys picta bellii</name>
    <name type="common">Western painted turtle</name>
    <name type="synonym">Emys bellii</name>
    <dbReference type="NCBI Taxonomy" id="8478"/>
    <lineage>
        <taxon>Eukaryota</taxon>
        <taxon>Metazoa</taxon>
        <taxon>Chordata</taxon>
        <taxon>Craniata</taxon>
        <taxon>Vertebrata</taxon>
        <taxon>Euteleostomi</taxon>
        <taxon>Archelosauria</taxon>
        <taxon>Testudinata</taxon>
        <taxon>Testudines</taxon>
        <taxon>Cryptodira</taxon>
        <taxon>Durocryptodira</taxon>
        <taxon>Testudinoidea</taxon>
        <taxon>Emydidae</taxon>
        <taxon>Chrysemys</taxon>
    </lineage>
</organism>
<dbReference type="Pfam" id="PF13895">
    <property type="entry name" value="Ig_2"/>
    <property type="match status" value="1"/>
</dbReference>
<dbReference type="GeneTree" id="ENSGT01150000286974"/>
<evidence type="ECO:0008006" key="7">
    <source>
        <dbReference type="Google" id="ProtNLM"/>
    </source>
</evidence>
<evidence type="ECO:0000256" key="3">
    <source>
        <dbReference type="ARBA" id="ARBA00023319"/>
    </source>
</evidence>
<keyword evidence="6" id="KW-1185">Reference proteome</keyword>
<evidence type="ECO:0000256" key="4">
    <source>
        <dbReference type="SAM" id="MobiDB-lite"/>
    </source>
</evidence>
<dbReference type="InterPro" id="IPR050412">
    <property type="entry name" value="Ig-like_Receptors_ImmuneReg"/>
</dbReference>
<keyword evidence="3" id="KW-0393">Immunoglobulin domain</keyword>
<evidence type="ECO:0000256" key="2">
    <source>
        <dbReference type="ARBA" id="ARBA00023157"/>
    </source>
</evidence>
<proteinExistence type="predicted"/>
<feature type="compositionally biased region" description="Pro residues" evidence="4">
    <location>
        <begin position="112"/>
        <end position="121"/>
    </location>
</feature>
<dbReference type="InterPro" id="IPR013783">
    <property type="entry name" value="Ig-like_fold"/>
</dbReference>
<dbReference type="Ensembl" id="ENSCPBT00000017910.1">
    <property type="protein sequence ID" value="ENSCPBP00000015111.1"/>
    <property type="gene ID" value="ENSCPBG00000011074.1"/>
</dbReference>
<dbReference type="AlphaFoldDB" id="A0A8C3FVY4"/>
<dbReference type="PANTHER" id="PTHR11738">
    <property type="entry name" value="MHC CLASS I NK CELL RECEPTOR"/>
    <property type="match status" value="1"/>
</dbReference>
<reference evidence="5" key="1">
    <citation type="submission" date="2025-08" db="UniProtKB">
        <authorList>
            <consortium name="Ensembl"/>
        </authorList>
    </citation>
    <scope>IDENTIFICATION</scope>
</reference>
<reference evidence="5" key="2">
    <citation type="submission" date="2025-09" db="UniProtKB">
        <authorList>
            <consortium name="Ensembl"/>
        </authorList>
    </citation>
    <scope>IDENTIFICATION</scope>
</reference>
<dbReference type="PANTHER" id="PTHR11738:SF186">
    <property type="entry name" value="OSTEOCLAST-ASSOCIATED IMMUNOGLOBULIN-LIKE RECEPTOR"/>
    <property type="match status" value="1"/>
</dbReference>
<sequence>LTACLLPTAEPSYPKPSISLSPSGGVSLGGVVTVWCRGQLRGVFLLYKDGNLTTLQDAEPAGDLAEFLIRNVSWRDAGSYSCYYHHYWYSFIWSHPSDPVELVVAGEGPGSVSPPPAPPPARLSGAGACARGKQVQGRLNQWDPSSELLRGAEPAPLAAGGTESVSPKAATFLFLFMPLIRGSLHQWGSQSVWGEQQQPPRGNPPAARSLLEPWEYFPGRVGFLAVPPGRGFEDQKAGHVWENPDVW</sequence>
<dbReference type="Gene3D" id="2.60.40.10">
    <property type="entry name" value="Immunoglobulins"/>
    <property type="match status" value="1"/>
</dbReference>
<evidence type="ECO:0000313" key="5">
    <source>
        <dbReference type="Ensembl" id="ENSCPBP00000015111.1"/>
    </source>
</evidence>
<keyword evidence="2" id="KW-1015">Disulfide bond</keyword>
<dbReference type="SUPFAM" id="SSF48726">
    <property type="entry name" value="Immunoglobulin"/>
    <property type="match status" value="1"/>
</dbReference>
<protein>
    <recommendedName>
        <fullName evidence="7">Ig-like domain-containing protein</fullName>
    </recommendedName>
</protein>
<dbReference type="FunFam" id="2.60.40.10:FF:000049">
    <property type="entry name" value="Leukocyte immunoglobulin-like receptor subfamily B member 1"/>
    <property type="match status" value="1"/>
</dbReference>
<name>A0A8C3FVY4_CHRPI</name>
<dbReference type="InterPro" id="IPR036179">
    <property type="entry name" value="Ig-like_dom_sf"/>
</dbReference>
<feature type="region of interest" description="Disordered" evidence="4">
    <location>
        <begin position="106"/>
        <end position="127"/>
    </location>
</feature>
<evidence type="ECO:0000313" key="6">
    <source>
        <dbReference type="Proteomes" id="UP000694380"/>
    </source>
</evidence>
<evidence type="ECO:0000256" key="1">
    <source>
        <dbReference type="ARBA" id="ARBA00022729"/>
    </source>
</evidence>
<keyword evidence="1" id="KW-0732">Signal</keyword>
<accession>A0A8C3FVY4</accession>